<dbReference type="SMART" id="SM00283">
    <property type="entry name" value="MA"/>
    <property type="match status" value="1"/>
</dbReference>
<feature type="domain" description="HAMP" evidence="12">
    <location>
        <begin position="308"/>
        <end position="361"/>
    </location>
</feature>
<evidence type="ECO:0000256" key="1">
    <source>
        <dbReference type="ARBA" id="ARBA00004651"/>
    </source>
</evidence>
<dbReference type="PANTHER" id="PTHR32089">
    <property type="entry name" value="METHYL-ACCEPTING CHEMOTAXIS PROTEIN MCPB"/>
    <property type="match status" value="1"/>
</dbReference>
<dbReference type="Pfam" id="PF00015">
    <property type="entry name" value="MCPsignal"/>
    <property type="match status" value="1"/>
</dbReference>
<reference evidence="13 14" key="1">
    <citation type="submission" date="2016-05" db="EMBL/GenBank/DDBJ databases">
        <title>Microbial solvent formation.</title>
        <authorList>
            <person name="Poehlein A."/>
            <person name="Montoya Solano J.D."/>
            <person name="Flitsch S."/>
            <person name="Krabben P."/>
            <person name="Duerre P."/>
            <person name="Daniel R."/>
        </authorList>
    </citation>
    <scope>NUCLEOTIDE SEQUENCE [LARGE SCALE GENOMIC DNA]</scope>
    <source>
        <strain evidence="13 14">L1-8</strain>
    </source>
</reference>
<evidence type="ECO:0000256" key="5">
    <source>
        <dbReference type="ARBA" id="ARBA00022989"/>
    </source>
</evidence>
<dbReference type="InterPro" id="IPR003660">
    <property type="entry name" value="HAMP_dom"/>
</dbReference>
<dbReference type="EMBL" id="LZYZ01000009">
    <property type="protein sequence ID" value="OOM06787.1"/>
    <property type="molecule type" value="Genomic_DNA"/>
</dbReference>
<sequence length="666" mass="73326">MKKKQRKTKLTSIKTYLLITIIMMASMPVLILGGISTTTLKVANEKSFDENGSLLCNIGQGIINNKIIYFEKILDTLIENNKLSLEESPYTDLKDQMKLIKNTDGSILNLYYSDNTGGLFQILDIKLPEGYNATEKAWYKEAVQKSNQYTIHSPYKDTLTGKNAITIYKAVIKDNVCLGVMAIDIDLTSLSDQLSSIKYGQTGEFIITDKSGVVISDSDKSKIAGTEPTEYNCWDNIINNNNGKFKFDYDNNKYEGYFETSELTGWKLILKMPSKELRLSENTSITSTILTIICLTIIASIITLLIARRISKGINIVKEGMERTSRGQFNKNISVDSFIYEFNILENSFNKMQENVAGLIKNVDSSVDNVNNNAVSSAHMSQEIASSMSQVSETITQISSGTMESANNLENISENVQALSCAMDDIKKVTENVNDMAIKTNELGQSGISIVETVIDKSHETKESTEAVKNVVNEVSESIVKIGVMNQTISTITEQTNLLALNAAIEAARAGEAGKGFAVVADEIRKLAEETSVAAKNIDEIIKEIKSKSELAVDKVFETSETVNNQEEAVKEAQGIFTDIVSSIDNLSEKVNRIAQGVISVDNMKDNVVQKVENLSAILEETAAGAEQVTASAQEVTASTEEFVSSSNSLRDMAQELEEKINEFKL</sequence>
<keyword evidence="6 10" id="KW-0472">Membrane</keyword>
<dbReference type="SMART" id="SM00304">
    <property type="entry name" value="HAMP"/>
    <property type="match status" value="1"/>
</dbReference>
<evidence type="ECO:0000256" key="9">
    <source>
        <dbReference type="PROSITE-ProRule" id="PRU00284"/>
    </source>
</evidence>
<dbReference type="GO" id="GO:0006935">
    <property type="term" value="P:chemotaxis"/>
    <property type="evidence" value="ECO:0007669"/>
    <property type="project" value="UniProtKB-KW"/>
</dbReference>
<evidence type="ECO:0000256" key="2">
    <source>
        <dbReference type="ARBA" id="ARBA00022475"/>
    </source>
</evidence>
<dbReference type="PANTHER" id="PTHR32089:SF112">
    <property type="entry name" value="LYSOZYME-LIKE PROTEIN-RELATED"/>
    <property type="match status" value="1"/>
</dbReference>
<keyword evidence="2" id="KW-1003">Cell membrane</keyword>
<evidence type="ECO:0000313" key="14">
    <source>
        <dbReference type="Proteomes" id="UP000191154"/>
    </source>
</evidence>
<dbReference type="PROSITE" id="PS50111">
    <property type="entry name" value="CHEMOTAXIS_TRANSDUC_2"/>
    <property type="match status" value="1"/>
</dbReference>
<dbReference type="GO" id="GO:0005886">
    <property type="term" value="C:plasma membrane"/>
    <property type="evidence" value="ECO:0007669"/>
    <property type="project" value="UniProtKB-SubCell"/>
</dbReference>
<keyword evidence="7 9" id="KW-0807">Transducer</keyword>
<evidence type="ECO:0000256" key="8">
    <source>
        <dbReference type="ARBA" id="ARBA00029447"/>
    </source>
</evidence>
<feature type="transmembrane region" description="Helical" evidence="10">
    <location>
        <begin position="285"/>
        <end position="307"/>
    </location>
</feature>
<evidence type="ECO:0000259" key="11">
    <source>
        <dbReference type="PROSITE" id="PS50111"/>
    </source>
</evidence>
<evidence type="ECO:0000313" key="13">
    <source>
        <dbReference type="EMBL" id="OOM06787.1"/>
    </source>
</evidence>
<protein>
    <submittedName>
        <fullName evidence="13">Methyl-accepting chemotaxis protein McpB</fullName>
    </submittedName>
</protein>
<evidence type="ECO:0000259" key="12">
    <source>
        <dbReference type="PROSITE" id="PS50885"/>
    </source>
</evidence>
<dbReference type="CDD" id="cd11386">
    <property type="entry name" value="MCP_signal"/>
    <property type="match status" value="1"/>
</dbReference>
<dbReference type="Gene3D" id="1.10.287.950">
    <property type="entry name" value="Methyl-accepting chemotaxis protein"/>
    <property type="match status" value="1"/>
</dbReference>
<feature type="transmembrane region" description="Helical" evidence="10">
    <location>
        <begin position="16"/>
        <end position="35"/>
    </location>
</feature>
<evidence type="ECO:0000256" key="10">
    <source>
        <dbReference type="SAM" id="Phobius"/>
    </source>
</evidence>
<dbReference type="SUPFAM" id="SSF103190">
    <property type="entry name" value="Sensory domain-like"/>
    <property type="match status" value="1"/>
</dbReference>
<dbReference type="STRING" id="169679.CSACC_11920"/>
<evidence type="ECO:0000256" key="4">
    <source>
        <dbReference type="ARBA" id="ARBA00022692"/>
    </source>
</evidence>
<dbReference type="GO" id="GO:0007165">
    <property type="term" value="P:signal transduction"/>
    <property type="evidence" value="ECO:0007669"/>
    <property type="project" value="UniProtKB-KW"/>
</dbReference>
<dbReference type="Gene3D" id="3.30.450.20">
    <property type="entry name" value="PAS domain"/>
    <property type="match status" value="2"/>
</dbReference>
<dbReference type="CDD" id="cd12912">
    <property type="entry name" value="PDC2_MCP_like"/>
    <property type="match status" value="1"/>
</dbReference>
<dbReference type="Pfam" id="PF02743">
    <property type="entry name" value="dCache_1"/>
    <property type="match status" value="1"/>
</dbReference>
<dbReference type="RefSeq" id="WP_077867196.1">
    <property type="nucleotide sequence ID" value="NZ_LZYZ01000009.1"/>
</dbReference>
<organism evidence="13 14">
    <name type="scientific">Clostridium saccharobutylicum</name>
    <dbReference type="NCBI Taxonomy" id="169679"/>
    <lineage>
        <taxon>Bacteria</taxon>
        <taxon>Bacillati</taxon>
        <taxon>Bacillota</taxon>
        <taxon>Clostridia</taxon>
        <taxon>Eubacteriales</taxon>
        <taxon>Clostridiaceae</taxon>
        <taxon>Clostridium</taxon>
    </lineage>
</organism>
<name>A0A1S8MRN8_CLOSA</name>
<dbReference type="InterPro" id="IPR033479">
    <property type="entry name" value="dCache_1"/>
</dbReference>
<keyword evidence="5 10" id="KW-1133">Transmembrane helix</keyword>
<dbReference type="Pfam" id="PF00672">
    <property type="entry name" value="HAMP"/>
    <property type="match status" value="1"/>
</dbReference>
<dbReference type="InterPro" id="IPR004089">
    <property type="entry name" value="MCPsignal_dom"/>
</dbReference>
<keyword evidence="3" id="KW-0145">Chemotaxis</keyword>
<keyword evidence="4 10" id="KW-0812">Transmembrane</keyword>
<gene>
    <name evidence="13" type="primary">mcpB_10</name>
    <name evidence="13" type="ORF">CLOSAC_42170</name>
</gene>
<evidence type="ECO:0000256" key="7">
    <source>
        <dbReference type="ARBA" id="ARBA00023224"/>
    </source>
</evidence>
<proteinExistence type="inferred from homology"/>
<dbReference type="SUPFAM" id="SSF58104">
    <property type="entry name" value="Methyl-accepting chemotaxis protein (MCP) signaling domain"/>
    <property type="match status" value="1"/>
</dbReference>
<comment type="caution">
    <text evidence="13">The sequence shown here is derived from an EMBL/GenBank/DDBJ whole genome shotgun (WGS) entry which is preliminary data.</text>
</comment>
<accession>A0A1S8MRN8</accession>
<dbReference type="Proteomes" id="UP000191154">
    <property type="component" value="Unassembled WGS sequence"/>
</dbReference>
<feature type="domain" description="Methyl-accepting transducer" evidence="11">
    <location>
        <begin position="380"/>
        <end position="637"/>
    </location>
</feature>
<comment type="subcellular location">
    <subcellularLocation>
        <location evidence="1">Cell membrane</location>
        <topology evidence="1">Multi-pass membrane protein</topology>
    </subcellularLocation>
</comment>
<dbReference type="PROSITE" id="PS50885">
    <property type="entry name" value="HAMP"/>
    <property type="match status" value="1"/>
</dbReference>
<evidence type="ECO:0000256" key="3">
    <source>
        <dbReference type="ARBA" id="ARBA00022500"/>
    </source>
</evidence>
<evidence type="ECO:0000256" key="6">
    <source>
        <dbReference type="ARBA" id="ARBA00023136"/>
    </source>
</evidence>
<dbReference type="InterPro" id="IPR029151">
    <property type="entry name" value="Sensor-like_sf"/>
</dbReference>
<dbReference type="AlphaFoldDB" id="A0A1S8MRN8"/>
<comment type="similarity">
    <text evidence="8">Belongs to the methyl-accepting chemotaxis (MCP) protein family.</text>
</comment>